<evidence type="ECO:0000256" key="2">
    <source>
        <dbReference type="ARBA" id="ARBA00022692"/>
    </source>
</evidence>
<evidence type="ECO:0000313" key="8">
    <source>
        <dbReference type="EMBL" id="CAD9524934.1"/>
    </source>
</evidence>
<reference evidence="8" key="1">
    <citation type="submission" date="2021-01" db="EMBL/GenBank/DDBJ databases">
        <authorList>
            <person name="Corre E."/>
            <person name="Pelletier E."/>
            <person name="Niang G."/>
            <person name="Scheremetjew M."/>
            <person name="Finn R."/>
            <person name="Kale V."/>
            <person name="Holt S."/>
            <person name="Cochrane G."/>
            <person name="Meng A."/>
            <person name="Brown T."/>
            <person name="Cohen L."/>
        </authorList>
    </citation>
    <scope>NUCLEOTIDE SEQUENCE</scope>
    <source>
        <strain evidence="8">UTEX LB 985</strain>
    </source>
</reference>
<keyword evidence="4" id="KW-0560">Oxidoreductase</keyword>
<gene>
    <name evidence="8" type="ORF">CBRE1094_LOCUS35828</name>
</gene>
<keyword evidence="3" id="KW-1133">Transmembrane helix</keyword>
<dbReference type="GO" id="GO:0005506">
    <property type="term" value="F:iron ion binding"/>
    <property type="evidence" value="ECO:0007669"/>
    <property type="project" value="InterPro"/>
</dbReference>
<dbReference type="GO" id="GO:0005783">
    <property type="term" value="C:endoplasmic reticulum"/>
    <property type="evidence" value="ECO:0007669"/>
    <property type="project" value="TreeGrafter"/>
</dbReference>
<dbReference type="PANTHER" id="PTHR21624">
    <property type="entry name" value="STEROL DESATURASE-RELATED PROTEIN"/>
    <property type="match status" value="1"/>
</dbReference>
<dbReference type="AlphaFoldDB" id="A0A7S2IQ15"/>
<accession>A0A7S2IQ15</accession>
<evidence type="ECO:0000256" key="5">
    <source>
        <dbReference type="ARBA" id="ARBA00023098"/>
    </source>
</evidence>
<evidence type="ECO:0000259" key="7">
    <source>
        <dbReference type="Pfam" id="PF04116"/>
    </source>
</evidence>
<dbReference type="EMBL" id="HBGU01065695">
    <property type="protein sequence ID" value="CAD9524934.1"/>
    <property type="molecule type" value="Transcribed_RNA"/>
</dbReference>
<organism evidence="8">
    <name type="scientific">Haptolina brevifila</name>
    <dbReference type="NCBI Taxonomy" id="156173"/>
    <lineage>
        <taxon>Eukaryota</taxon>
        <taxon>Haptista</taxon>
        <taxon>Haptophyta</taxon>
        <taxon>Prymnesiophyceae</taxon>
        <taxon>Prymnesiales</taxon>
        <taxon>Prymnesiaceae</taxon>
        <taxon>Haptolina</taxon>
    </lineage>
</organism>
<dbReference type="InterPro" id="IPR051689">
    <property type="entry name" value="Sterol_desaturase/TMEM195"/>
</dbReference>
<dbReference type="Pfam" id="PF04116">
    <property type="entry name" value="FA_hydroxylase"/>
    <property type="match status" value="1"/>
</dbReference>
<name>A0A7S2IQ15_9EUKA</name>
<dbReference type="GO" id="GO:0050479">
    <property type="term" value="F:glyceryl-ether monooxygenase activity"/>
    <property type="evidence" value="ECO:0007669"/>
    <property type="project" value="TreeGrafter"/>
</dbReference>
<protein>
    <recommendedName>
        <fullName evidence="7">Fatty acid hydroxylase domain-containing protein</fullName>
    </recommendedName>
</protein>
<evidence type="ECO:0000256" key="1">
    <source>
        <dbReference type="ARBA" id="ARBA00004127"/>
    </source>
</evidence>
<dbReference type="GO" id="GO:0008610">
    <property type="term" value="P:lipid biosynthetic process"/>
    <property type="evidence" value="ECO:0007669"/>
    <property type="project" value="InterPro"/>
</dbReference>
<evidence type="ECO:0000256" key="3">
    <source>
        <dbReference type="ARBA" id="ARBA00022989"/>
    </source>
</evidence>
<dbReference type="InterPro" id="IPR006694">
    <property type="entry name" value="Fatty_acid_hydroxylase"/>
</dbReference>
<keyword evidence="2" id="KW-0812">Transmembrane</keyword>
<evidence type="ECO:0000256" key="4">
    <source>
        <dbReference type="ARBA" id="ARBA00023002"/>
    </source>
</evidence>
<proteinExistence type="predicted"/>
<dbReference type="GO" id="GO:0016020">
    <property type="term" value="C:membrane"/>
    <property type="evidence" value="ECO:0007669"/>
    <property type="project" value="GOC"/>
</dbReference>
<dbReference type="GO" id="GO:0006643">
    <property type="term" value="P:membrane lipid metabolic process"/>
    <property type="evidence" value="ECO:0007669"/>
    <property type="project" value="TreeGrafter"/>
</dbReference>
<dbReference type="PANTHER" id="PTHR21624:SF1">
    <property type="entry name" value="ALKYLGLYCEROL MONOOXYGENASE"/>
    <property type="match status" value="1"/>
</dbReference>
<feature type="domain" description="Fatty acid hydroxylase" evidence="7">
    <location>
        <begin position="3"/>
        <end position="134"/>
    </location>
</feature>
<evidence type="ECO:0000256" key="6">
    <source>
        <dbReference type="ARBA" id="ARBA00023136"/>
    </source>
</evidence>
<keyword evidence="6" id="KW-0472">Membrane</keyword>
<sequence>MIVAITVCARFTADWFHRWSHEYQLLWMSHRVHHSGEIYNLATALRQGAVQPIAGFILTSIPMALLGFPPKMYALHSAMNTISQFWFHTECIGKMPFGLELVLNTPSHHRRHHLYPGNCNYGGFLIIFDRMFGTFEAEPDRFHSLAADATPAAPGDASELRPWDTYDQNYGLAEQTGTFNGVKMNLHGLRKLWTIARTTKSGIFARRWDSRIGSGNYLGLAVPSLKRPRYEGYAAEVAEGGGSTAQLVCRNVMAFVLGLASLALQFSVKSRSVSENIACALLGCTLVYLGGKCIDGNDKQAKQQ</sequence>
<comment type="subcellular location">
    <subcellularLocation>
        <location evidence="1">Endomembrane system</location>
        <topology evidence="1">Multi-pass membrane protein</topology>
    </subcellularLocation>
</comment>
<keyword evidence="5" id="KW-0443">Lipid metabolism</keyword>